<sequence>MIRVMSALEFIPKSRTRRLQFLMEQLQKTNFGKVLRGHGRTFLDPKCLRDLGCY</sequence>
<reference evidence="2" key="1">
    <citation type="submission" date="2005-09" db="EMBL/GenBank/DDBJ databases">
        <authorList>
            <person name="Mural R.J."/>
            <person name="Li P.W."/>
            <person name="Adams M.D."/>
            <person name="Amanatides P.G."/>
            <person name="Baden-Tillson H."/>
            <person name="Barnstead M."/>
            <person name="Chin S.H."/>
            <person name="Dew I."/>
            <person name="Evans C.A."/>
            <person name="Ferriera S."/>
            <person name="Flanigan M."/>
            <person name="Fosler C."/>
            <person name="Glodek A."/>
            <person name="Gu Z."/>
            <person name="Holt R.A."/>
            <person name="Jennings D."/>
            <person name="Kraft C.L."/>
            <person name="Lu F."/>
            <person name="Nguyen T."/>
            <person name="Nusskern D.R."/>
            <person name="Pfannkoch C.M."/>
            <person name="Sitter C."/>
            <person name="Sutton G.G."/>
            <person name="Venter J.C."/>
            <person name="Wang Z."/>
            <person name="Woodage T."/>
            <person name="Zheng X.H."/>
            <person name="Zhong F."/>
        </authorList>
    </citation>
    <scope>NUCLEOTIDE SEQUENCE [LARGE SCALE GENOMIC DNA]</scope>
    <source>
        <strain>BN</strain>
        <strain evidence="2">Sprague-Dawley</strain>
    </source>
</reference>
<evidence type="ECO:0000313" key="1">
    <source>
        <dbReference type="EMBL" id="EDL76150.1"/>
    </source>
</evidence>
<organism evidence="1 2">
    <name type="scientific">Rattus norvegicus</name>
    <name type="common">Rat</name>
    <dbReference type="NCBI Taxonomy" id="10116"/>
    <lineage>
        <taxon>Eukaryota</taxon>
        <taxon>Metazoa</taxon>
        <taxon>Chordata</taxon>
        <taxon>Craniata</taxon>
        <taxon>Vertebrata</taxon>
        <taxon>Euteleostomi</taxon>
        <taxon>Mammalia</taxon>
        <taxon>Eutheria</taxon>
        <taxon>Euarchontoglires</taxon>
        <taxon>Glires</taxon>
        <taxon>Rodentia</taxon>
        <taxon>Myomorpha</taxon>
        <taxon>Muroidea</taxon>
        <taxon>Muridae</taxon>
        <taxon>Murinae</taxon>
        <taxon>Rattus</taxon>
    </lineage>
</organism>
<protein>
    <submittedName>
        <fullName evidence="1">RCG49470</fullName>
    </submittedName>
</protein>
<proteinExistence type="predicted"/>
<dbReference type="EMBL" id="CH473974">
    <property type="protein sequence ID" value="EDL76150.1"/>
    <property type="molecule type" value="Genomic_DNA"/>
</dbReference>
<name>A6J2L8_RAT</name>
<dbReference type="Proteomes" id="UP000234681">
    <property type="component" value="Chromosome 18"/>
</dbReference>
<gene>
    <name evidence="1" type="ORF">rCG_49470</name>
</gene>
<dbReference type="AlphaFoldDB" id="A6J2L8"/>
<accession>A6J2L8</accession>
<evidence type="ECO:0000313" key="2">
    <source>
        <dbReference type="Proteomes" id="UP000234681"/>
    </source>
</evidence>